<reference evidence="5 6" key="1">
    <citation type="journal article" date="2014" name="Nature">
        <title>An environmental bacterial taxon with a large and distinct metabolic repertoire.</title>
        <authorList>
            <person name="Wilson M.C."/>
            <person name="Mori T."/>
            <person name="Ruckert C."/>
            <person name="Uria A.R."/>
            <person name="Helf M.J."/>
            <person name="Takada K."/>
            <person name="Gernert C."/>
            <person name="Steffens U.A."/>
            <person name="Heycke N."/>
            <person name="Schmitt S."/>
            <person name="Rinke C."/>
            <person name="Helfrich E.J."/>
            <person name="Brachmann A.O."/>
            <person name="Gurgui C."/>
            <person name="Wakimoto T."/>
            <person name="Kracht M."/>
            <person name="Crusemann M."/>
            <person name="Hentschel U."/>
            <person name="Abe I."/>
            <person name="Matsunaga S."/>
            <person name="Kalinowski J."/>
            <person name="Takeyama H."/>
            <person name="Piel J."/>
        </authorList>
    </citation>
    <scope>NUCLEOTIDE SEQUENCE [LARGE SCALE GENOMIC DNA]</scope>
    <source>
        <strain evidence="6">TSY1</strain>
    </source>
</reference>
<keyword evidence="3" id="KW-0804">Transcription</keyword>
<dbReference type="PROSITE" id="PS50949">
    <property type="entry name" value="HTH_GNTR"/>
    <property type="match status" value="1"/>
</dbReference>
<dbReference type="CDD" id="cd07377">
    <property type="entry name" value="WHTH_GntR"/>
    <property type="match status" value="1"/>
</dbReference>
<evidence type="ECO:0000313" key="5">
    <source>
        <dbReference type="EMBL" id="ETW96306.1"/>
    </source>
</evidence>
<protein>
    <recommendedName>
        <fullName evidence="4">HTH gntR-type domain-containing protein</fullName>
    </recommendedName>
</protein>
<evidence type="ECO:0000256" key="1">
    <source>
        <dbReference type="ARBA" id="ARBA00023015"/>
    </source>
</evidence>
<dbReference type="InterPro" id="IPR036388">
    <property type="entry name" value="WH-like_DNA-bd_sf"/>
</dbReference>
<dbReference type="InterPro" id="IPR008920">
    <property type="entry name" value="TF_FadR/GntR_C"/>
</dbReference>
<dbReference type="InterPro" id="IPR011711">
    <property type="entry name" value="GntR_C"/>
</dbReference>
<dbReference type="InterPro" id="IPR036390">
    <property type="entry name" value="WH_DNA-bd_sf"/>
</dbReference>
<proteinExistence type="predicted"/>
<evidence type="ECO:0000256" key="3">
    <source>
        <dbReference type="ARBA" id="ARBA00023163"/>
    </source>
</evidence>
<keyword evidence="1" id="KW-0805">Transcription regulation</keyword>
<dbReference type="GO" id="GO:0003677">
    <property type="term" value="F:DNA binding"/>
    <property type="evidence" value="ECO:0007669"/>
    <property type="project" value="UniProtKB-KW"/>
</dbReference>
<dbReference type="EMBL" id="AZHW01000807">
    <property type="protein sequence ID" value="ETW96306.1"/>
    <property type="molecule type" value="Genomic_DNA"/>
</dbReference>
<dbReference type="PRINTS" id="PR00035">
    <property type="entry name" value="HTHGNTR"/>
</dbReference>
<comment type="caution">
    <text evidence="5">The sequence shown here is derived from an EMBL/GenBank/DDBJ whole genome shotgun (WGS) entry which is preliminary data.</text>
</comment>
<dbReference type="SMART" id="SM00345">
    <property type="entry name" value="HTH_GNTR"/>
    <property type="match status" value="1"/>
</dbReference>
<evidence type="ECO:0000259" key="4">
    <source>
        <dbReference type="PROSITE" id="PS50949"/>
    </source>
</evidence>
<organism evidence="5 6">
    <name type="scientific">Entotheonella factor</name>
    <dbReference type="NCBI Taxonomy" id="1429438"/>
    <lineage>
        <taxon>Bacteria</taxon>
        <taxon>Pseudomonadati</taxon>
        <taxon>Nitrospinota/Tectimicrobiota group</taxon>
        <taxon>Candidatus Tectimicrobiota</taxon>
        <taxon>Candidatus Entotheonellia</taxon>
        <taxon>Candidatus Entotheonellales</taxon>
        <taxon>Candidatus Entotheonellaceae</taxon>
        <taxon>Candidatus Entotheonella</taxon>
    </lineage>
</organism>
<dbReference type="Pfam" id="PF00392">
    <property type="entry name" value="GntR"/>
    <property type="match status" value="1"/>
</dbReference>
<feature type="domain" description="HTH gntR-type" evidence="4">
    <location>
        <begin position="7"/>
        <end position="74"/>
    </location>
</feature>
<gene>
    <name evidence="5" type="ORF">ETSY1_27180</name>
</gene>
<dbReference type="PANTHER" id="PTHR43537">
    <property type="entry name" value="TRANSCRIPTIONAL REGULATOR, GNTR FAMILY"/>
    <property type="match status" value="1"/>
</dbReference>
<evidence type="ECO:0000256" key="2">
    <source>
        <dbReference type="ARBA" id="ARBA00023125"/>
    </source>
</evidence>
<dbReference type="SUPFAM" id="SSF46785">
    <property type="entry name" value="Winged helix' DNA-binding domain"/>
    <property type="match status" value="1"/>
</dbReference>
<dbReference type="SMART" id="SM00895">
    <property type="entry name" value="FCD"/>
    <property type="match status" value="1"/>
</dbReference>
<dbReference type="HOGENOM" id="CLU_017584_5_2_7"/>
<dbReference type="Proteomes" id="UP000019141">
    <property type="component" value="Unassembled WGS sequence"/>
</dbReference>
<dbReference type="Gene3D" id="1.10.10.10">
    <property type="entry name" value="Winged helix-like DNA-binding domain superfamily/Winged helix DNA-binding domain"/>
    <property type="match status" value="1"/>
</dbReference>
<dbReference type="InterPro" id="IPR000524">
    <property type="entry name" value="Tscrpt_reg_HTH_GntR"/>
</dbReference>
<sequence>MNAASRPNRVDDAYEQLKREILENRMSPGNQATELELAARLGMSRTPVHEALIRLEGEGLLELIPRHGARVLPVSPDDMREIYQLLTVLEPEAAADIARQQPGHDQLAGLEAATAEMERSIAAGDLDAWAKADDRFHRELLDLSSNRRLCAFVNTLFDQAHRARMMTLRLRQPPIRSTREHRAILRAIAKGDAEQTRQQFRAHRERAGQELLDILDRLRLSLL</sequence>
<evidence type="ECO:0000313" key="6">
    <source>
        <dbReference type="Proteomes" id="UP000019141"/>
    </source>
</evidence>
<dbReference type="PATRIC" id="fig|1429438.4.peg.5190"/>
<dbReference type="Pfam" id="PF07729">
    <property type="entry name" value="FCD"/>
    <property type="match status" value="1"/>
</dbReference>
<dbReference type="SUPFAM" id="SSF48008">
    <property type="entry name" value="GntR ligand-binding domain-like"/>
    <property type="match status" value="1"/>
</dbReference>
<dbReference type="GO" id="GO:0003700">
    <property type="term" value="F:DNA-binding transcription factor activity"/>
    <property type="evidence" value="ECO:0007669"/>
    <property type="project" value="InterPro"/>
</dbReference>
<name>W4LG61_ENTF1</name>
<keyword evidence="6" id="KW-1185">Reference proteome</keyword>
<dbReference type="AlphaFoldDB" id="W4LG61"/>
<dbReference type="PANTHER" id="PTHR43537:SF5">
    <property type="entry name" value="UXU OPERON TRANSCRIPTIONAL REGULATOR"/>
    <property type="match status" value="1"/>
</dbReference>
<accession>W4LG61</accession>
<keyword evidence="2" id="KW-0238">DNA-binding</keyword>
<dbReference type="Gene3D" id="1.20.120.530">
    <property type="entry name" value="GntR ligand-binding domain-like"/>
    <property type="match status" value="1"/>
</dbReference>